<dbReference type="GO" id="GO:0016757">
    <property type="term" value="F:glycosyltransferase activity"/>
    <property type="evidence" value="ECO:0007669"/>
    <property type="project" value="InterPro"/>
</dbReference>
<dbReference type="Pfam" id="PF13439">
    <property type="entry name" value="Glyco_transf_4"/>
    <property type="match status" value="1"/>
</dbReference>
<dbReference type="EMBL" id="NTFH01000005">
    <property type="protein sequence ID" value="PHQ15985.1"/>
    <property type="molecule type" value="Genomic_DNA"/>
</dbReference>
<evidence type="ECO:0000256" key="1">
    <source>
        <dbReference type="SAM" id="Phobius"/>
    </source>
</evidence>
<evidence type="ECO:0000313" key="4">
    <source>
        <dbReference type="EMBL" id="PHQ15985.1"/>
    </source>
</evidence>
<dbReference type="InterPro" id="IPR029052">
    <property type="entry name" value="Metallo-depent_PP-like"/>
</dbReference>
<feature type="transmembrane region" description="Helical" evidence="1">
    <location>
        <begin position="296"/>
        <end position="323"/>
    </location>
</feature>
<keyword evidence="4" id="KW-0808">Transferase</keyword>
<dbReference type="Proteomes" id="UP000231409">
    <property type="component" value="Unassembled WGS sequence"/>
</dbReference>
<keyword evidence="5" id="KW-1185">Reference proteome</keyword>
<dbReference type="InterPro" id="IPR028098">
    <property type="entry name" value="Glyco_trans_4-like_N"/>
</dbReference>
<dbReference type="SUPFAM" id="SSF56300">
    <property type="entry name" value="Metallo-dependent phosphatases"/>
    <property type="match status" value="1"/>
</dbReference>
<keyword evidence="1" id="KW-0472">Membrane</keyword>
<accession>A0A2G1UNG5</accession>
<evidence type="ECO:0000259" key="2">
    <source>
        <dbReference type="Pfam" id="PF00534"/>
    </source>
</evidence>
<keyword evidence="1" id="KW-1133">Transmembrane helix</keyword>
<dbReference type="PANTHER" id="PTHR45947">
    <property type="entry name" value="SULFOQUINOVOSYL TRANSFERASE SQD2"/>
    <property type="match status" value="1"/>
</dbReference>
<dbReference type="AlphaFoldDB" id="A0A2G1UNG5"/>
<name>A0A2G1UNG5_9GAMM</name>
<keyword evidence="1" id="KW-0812">Transmembrane</keyword>
<reference evidence="4 5" key="1">
    <citation type="submission" date="2017-09" db="EMBL/GenBank/DDBJ databases">
        <title>The draft genome sequences of Marinobacter sp. PWS21.</title>
        <authorList>
            <person name="Cao J."/>
        </authorList>
    </citation>
    <scope>NUCLEOTIDE SEQUENCE [LARGE SCALE GENOMIC DNA]</scope>
    <source>
        <strain evidence="4 5">PWS21</strain>
    </source>
</reference>
<protein>
    <submittedName>
        <fullName evidence="4">Glycosyl transferase family 1</fullName>
    </submittedName>
</protein>
<comment type="caution">
    <text evidence="4">The sequence shown here is derived from an EMBL/GenBank/DDBJ whole genome shotgun (WGS) entry which is preliminary data.</text>
</comment>
<feature type="transmembrane region" description="Helical" evidence="1">
    <location>
        <begin position="9"/>
        <end position="27"/>
    </location>
</feature>
<gene>
    <name evidence="4" type="ORF">CLH61_07560</name>
</gene>
<dbReference type="RefSeq" id="WP_099614089.1">
    <property type="nucleotide sequence ID" value="NZ_KZ319369.1"/>
</dbReference>
<evidence type="ECO:0000259" key="3">
    <source>
        <dbReference type="Pfam" id="PF13439"/>
    </source>
</evidence>
<dbReference type="Pfam" id="PF00534">
    <property type="entry name" value="Glycos_transf_1"/>
    <property type="match status" value="1"/>
</dbReference>
<dbReference type="Gene3D" id="3.60.21.10">
    <property type="match status" value="1"/>
</dbReference>
<sequence length="753" mass="86412">MRYQSPLRILFYINMLLVVLLVGYKAYLNLFEPEFEALHTDQIERIQQRTADKESFSFAVVGNINNSVGIFERQMIPMLNASGVDFLVSAGNAVTDGSEDKYRALHGTLLHLTMPYLLTFGANEYGSFGSYRFYDHFGPHYFSVRVGDSRLIFLDSTGKTPWKWQLRWLDDLLQDDQSGQRLLFIGHPPLEASEEALFEQDEDYLQPAEFRAALLDAIKRYRINAVFSANLSVYSNTGHEGTQYITTGGAGGLVLNNDVSFYHFVKVSVKSDGTISTDLERLEVGQHPVLKTLESLWFFIYSLFYVGYVNFFLLVSLFLVIAIKLYSVVFVGRNYYPDYDLDPTPWLEKPVRVAMFTNNYLPFIGGVPISIERLRRGLQALGNSVLVVAPRYKDQPRQEDHVVRVPSLFSFGENREFRLANIFLPRLQKRVRAFRPDLVHLHHPFWLGSLGLFSARRLNIPAVYTYHTRLEHYAHFVPLPGMLFRNLISHALIKRFANKCDGVIVPTYSTEEYLRMIGVKTPTFVQPTGIEYQRFRAVDEHEVDKLRRSLGLTDETVFISVSRLSNEKNIDFMIDALAALKQQVRRPFRFLMIGDGHQRQRLQDKIESLGLEACCTLVGSVPPDEMPTWYRLGDVFLFASKSETQGMVILEAMAAGLPVVAVRSSGIDDVVRQGFNGFKTPERQEPWCEQVRRLLEDDPLREELSANALQFARDFSVEQFATDVRQIYAEVQARFHKDRERAKAAFHRSRESV</sequence>
<dbReference type="PANTHER" id="PTHR45947:SF3">
    <property type="entry name" value="SULFOQUINOVOSYL TRANSFERASE SQD2"/>
    <property type="match status" value="1"/>
</dbReference>
<feature type="domain" description="Glycosyltransferase subfamily 4-like N-terminal" evidence="3">
    <location>
        <begin position="364"/>
        <end position="533"/>
    </location>
</feature>
<feature type="domain" description="Glycosyl transferase family 1" evidence="2">
    <location>
        <begin position="544"/>
        <end position="709"/>
    </location>
</feature>
<proteinExistence type="predicted"/>
<dbReference type="InterPro" id="IPR001296">
    <property type="entry name" value="Glyco_trans_1"/>
</dbReference>
<dbReference type="InterPro" id="IPR050194">
    <property type="entry name" value="Glycosyltransferase_grp1"/>
</dbReference>
<dbReference type="SUPFAM" id="SSF53756">
    <property type="entry name" value="UDP-Glycosyltransferase/glycogen phosphorylase"/>
    <property type="match status" value="1"/>
</dbReference>
<organism evidence="4 5">
    <name type="scientific">Marinobacter profundi</name>
    <dbReference type="NCBI Taxonomy" id="2666256"/>
    <lineage>
        <taxon>Bacteria</taxon>
        <taxon>Pseudomonadati</taxon>
        <taxon>Pseudomonadota</taxon>
        <taxon>Gammaproteobacteria</taxon>
        <taxon>Pseudomonadales</taxon>
        <taxon>Marinobacteraceae</taxon>
        <taxon>Marinobacter</taxon>
    </lineage>
</organism>
<dbReference type="Gene3D" id="3.40.50.2000">
    <property type="entry name" value="Glycogen Phosphorylase B"/>
    <property type="match status" value="2"/>
</dbReference>
<evidence type="ECO:0000313" key="5">
    <source>
        <dbReference type="Proteomes" id="UP000231409"/>
    </source>
</evidence>